<keyword evidence="3" id="KW-1185">Reference proteome</keyword>
<feature type="region of interest" description="Disordered" evidence="1">
    <location>
        <begin position="291"/>
        <end position="325"/>
    </location>
</feature>
<accession>A0ABQ9HVY5</accession>
<sequence length="361" mass="40578">MKGREKREIPDKTRRSIASSSTIPTCENPGVTWPAIEPVRVVLPRVTAVFATLLLVTNITCSQIVEKAYHANKPIAIGRSLLEKQFSDLTGLLGIWQLRHSSYAIRVQTVNPCQKNTSANQDSRVRIDEYSYGRDPELLECRSRWATSVWTSPVFLTTLLPPKANRVRFPVGYLPEFRMRESCRMMPLVGAFPRGSPISQPLHFDVAPYSPRFTLIGSQYLDVKSQPKLFTHPLNGSLGIARSLERVQVAQVRGIWGRIEKKTAMAFAMERSHYSPKVMSEIWMAGSGIEPGSSRMRVHGGGKERREKRKIPGKTRRPAASSDTIPTCVNQRHNLTGNLTQFALVEDERYSRQDTAAPSYA</sequence>
<evidence type="ECO:0000313" key="2">
    <source>
        <dbReference type="EMBL" id="KAJ8888539.1"/>
    </source>
</evidence>
<feature type="compositionally biased region" description="Basic residues" evidence="1">
    <location>
        <begin position="296"/>
        <end position="317"/>
    </location>
</feature>
<feature type="compositionally biased region" description="Basic and acidic residues" evidence="1">
    <location>
        <begin position="1"/>
        <end position="14"/>
    </location>
</feature>
<feature type="region of interest" description="Disordered" evidence="1">
    <location>
        <begin position="1"/>
        <end position="22"/>
    </location>
</feature>
<name>A0ABQ9HVY5_9NEOP</name>
<dbReference type="EMBL" id="JARBHB010000003">
    <property type="protein sequence ID" value="KAJ8888539.1"/>
    <property type="molecule type" value="Genomic_DNA"/>
</dbReference>
<organism evidence="2 3">
    <name type="scientific">Dryococelus australis</name>
    <dbReference type="NCBI Taxonomy" id="614101"/>
    <lineage>
        <taxon>Eukaryota</taxon>
        <taxon>Metazoa</taxon>
        <taxon>Ecdysozoa</taxon>
        <taxon>Arthropoda</taxon>
        <taxon>Hexapoda</taxon>
        <taxon>Insecta</taxon>
        <taxon>Pterygota</taxon>
        <taxon>Neoptera</taxon>
        <taxon>Polyneoptera</taxon>
        <taxon>Phasmatodea</taxon>
        <taxon>Verophasmatodea</taxon>
        <taxon>Anareolatae</taxon>
        <taxon>Phasmatidae</taxon>
        <taxon>Eurycanthinae</taxon>
        <taxon>Dryococelus</taxon>
    </lineage>
</organism>
<gene>
    <name evidence="2" type="ORF">PR048_008030</name>
</gene>
<evidence type="ECO:0000313" key="3">
    <source>
        <dbReference type="Proteomes" id="UP001159363"/>
    </source>
</evidence>
<protein>
    <submittedName>
        <fullName evidence="2">Uncharacterized protein</fullName>
    </submittedName>
</protein>
<dbReference type="Proteomes" id="UP001159363">
    <property type="component" value="Chromosome 3"/>
</dbReference>
<comment type="caution">
    <text evidence="2">The sequence shown here is derived from an EMBL/GenBank/DDBJ whole genome shotgun (WGS) entry which is preliminary data.</text>
</comment>
<evidence type="ECO:0000256" key="1">
    <source>
        <dbReference type="SAM" id="MobiDB-lite"/>
    </source>
</evidence>
<proteinExistence type="predicted"/>
<reference evidence="2 3" key="1">
    <citation type="submission" date="2023-02" db="EMBL/GenBank/DDBJ databases">
        <title>LHISI_Scaffold_Assembly.</title>
        <authorList>
            <person name="Stuart O.P."/>
            <person name="Cleave R."/>
            <person name="Magrath M.J.L."/>
            <person name="Mikheyev A.S."/>
        </authorList>
    </citation>
    <scope>NUCLEOTIDE SEQUENCE [LARGE SCALE GENOMIC DNA]</scope>
    <source>
        <strain evidence="2">Daus_M_001</strain>
        <tissue evidence="2">Leg muscle</tissue>
    </source>
</reference>